<feature type="active site" description="Charge relay system" evidence="2">
    <location>
        <position position="264"/>
    </location>
</feature>
<sequence length="316" mass="36108">MKTNLRHVPHLRAPYWCFNGHMHTTARSLFGDTQQPPLKRIEIATPDNDFLELDCHIQSDSDAIITLFHGLEGSTKRYYIVELMKVLINKGYSVVGVNFRGCGSKLNDQPRFYHSGETNDYQTVLNWVAEEYPNKKIGAVGFSLGGNALAKYLGETGKESNVETAVAVSVPFDLRLGSIILSKGFNRIYEYRFLRTLRKKLNEKRKFFPNLPEFSGSTIYEFDDQVTAPIHNFEGAEDYYEQCSARRFVDGIKIDTLFIHSKEDPLCPIEAMPLAKINQNPFTDYIITKEGGHVGFWSKPRGWLNFVIENYLNSNL</sequence>
<gene>
    <name evidence="4" type="ORF">CK503_05720</name>
</gene>
<dbReference type="InterPro" id="IPR050960">
    <property type="entry name" value="AB_hydrolase_4_sf"/>
</dbReference>
<proteinExistence type="inferred from homology"/>
<dbReference type="EMBL" id="NSKE01000003">
    <property type="protein sequence ID" value="PAU94962.1"/>
    <property type="molecule type" value="Genomic_DNA"/>
</dbReference>
<dbReference type="PIRSF" id="PIRSF005211">
    <property type="entry name" value="Ab_hydro_YheT"/>
    <property type="match status" value="1"/>
</dbReference>
<dbReference type="Gene3D" id="3.40.50.1820">
    <property type="entry name" value="alpha/beta hydrolase"/>
    <property type="match status" value="1"/>
</dbReference>
<dbReference type="SUPFAM" id="SSF53474">
    <property type="entry name" value="alpha/beta-Hydrolases"/>
    <property type="match status" value="1"/>
</dbReference>
<dbReference type="PANTHER" id="PTHR10794">
    <property type="entry name" value="ABHYDROLASE DOMAIN-CONTAINING PROTEIN"/>
    <property type="match status" value="1"/>
</dbReference>
<dbReference type="InterPro" id="IPR029058">
    <property type="entry name" value="AB_hydrolase_fold"/>
</dbReference>
<dbReference type="GO" id="GO:0047372">
    <property type="term" value="F:monoacylglycerol lipase activity"/>
    <property type="evidence" value="ECO:0007669"/>
    <property type="project" value="TreeGrafter"/>
</dbReference>
<dbReference type="GO" id="GO:0034338">
    <property type="term" value="F:short-chain carboxylesterase activity"/>
    <property type="evidence" value="ECO:0007669"/>
    <property type="project" value="TreeGrafter"/>
</dbReference>
<comment type="similarity">
    <text evidence="1">Belongs to the AB hydrolase superfamily. AB hydrolase 4 family.</text>
</comment>
<dbReference type="PANTHER" id="PTHR10794:SF94">
    <property type="entry name" value="ESTERASE YHET-RELATED"/>
    <property type="match status" value="1"/>
</dbReference>
<name>A0A2A2GDW6_9BACT</name>
<dbReference type="RefSeq" id="WP_095605829.1">
    <property type="nucleotide sequence ID" value="NZ_NSKE01000003.1"/>
</dbReference>
<comment type="caution">
    <text evidence="4">The sequence shown here is derived from an EMBL/GenBank/DDBJ whole genome shotgun (WGS) entry which is preliminary data.</text>
</comment>
<accession>A0A2A2GDW6</accession>
<dbReference type="OrthoDB" id="332676at2"/>
<evidence type="ECO:0000256" key="2">
    <source>
        <dbReference type="PIRSR" id="PIRSR005211-1"/>
    </source>
</evidence>
<dbReference type="InterPro" id="IPR000073">
    <property type="entry name" value="AB_hydrolase_1"/>
</dbReference>
<evidence type="ECO:0000259" key="3">
    <source>
        <dbReference type="Pfam" id="PF00561"/>
    </source>
</evidence>
<evidence type="ECO:0000256" key="1">
    <source>
        <dbReference type="ARBA" id="ARBA00010884"/>
    </source>
</evidence>
<dbReference type="AlphaFoldDB" id="A0A2A2GDW6"/>
<dbReference type="InterPro" id="IPR012020">
    <property type="entry name" value="ABHD4"/>
</dbReference>
<evidence type="ECO:0000313" key="5">
    <source>
        <dbReference type="Proteomes" id="UP000218831"/>
    </source>
</evidence>
<dbReference type="Proteomes" id="UP000218831">
    <property type="component" value="Unassembled WGS sequence"/>
</dbReference>
<protein>
    <recommendedName>
        <fullName evidence="3">AB hydrolase-1 domain-containing protein</fullName>
    </recommendedName>
</protein>
<feature type="domain" description="AB hydrolase-1" evidence="3">
    <location>
        <begin position="66"/>
        <end position="300"/>
    </location>
</feature>
<dbReference type="Pfam" id="PF00561">
    <property type="entry name" value="Abhydrolase_1"/>
    <property type="match status" value="1"/>
</dbReference>
<evidence type="ECO:0000313" key="4">
    <source>
        <dbReference type="EMBL" id="PAU94962.1"/>
    </source>
</evidence>
<feature type="active site" description="Charge relay system" evidence="2">
    <location>
        <position position="293"/>
    </location>
</feature>
<keyword evidence="5" id="KW-1185">Reference proteome</keyword>
<feature type="active site" description="Charge relay system" evidence="2">
    <location>
        <position position="143"/>
    </location>
</feature>
<reference evidence="4 5" key="1">
    <citation type="submission" date="2017-08" db="EMBL/GenBank/DDBJ databases">
        <title>Aliifodinibius alkalisoli sp. nov., isolated from saline alkaline soil.</title>
        <authorList>
            <person name="Liu D."/>
            <person name="Zhang G."/>
        </authorList>
    </citation>
    <scope>NUCLEOTIDE SEQUENCE [LARGE SCALE GENOMIC DNA]</scope>
    <source>
        <strain evidence="4 5">WN023</strain>
    </source>
</reference>
<organism evidence="4 5">
    <name type="scientific">Fodinibius salipaludis</name>
    <dbReference type="NCBI Taxonomy" id="2032627"/>
    <lineage>
        <taxon>Bacteria</taxon>
        <taxon>Pseudomonadati</taxon>
        <taxon>Balneolota</taxon>
        <taxon>Balneolia</taxon>
        <taxon>Balneolales</taxon>
        <taxon>Balneolaceae</taxon>
        <taxon>Fodinibius</taxon>
    </lineage>
</organism>